<reference evidence="9" key="1">
    <citation type="journal article" date="2013" name="Genome Announc.">
        <title>Genome sequence of the basidiomycetous yeast Pseudozyma antarctica T-34, a producer of the glycolipid biosurfactants mannosylerythritol lipids.</title>
        <authorList>
            <person name="Morita T."/>
            <person name="Koike H."/>
            <person name="Koyama Y."/>
            <person name="Hagiwara H."/>
            <person name="Ito E."/>
            <person name="Fukuoka T."/>
            <person name="Imura T."/>
            <person name="Machida M."/>
            <person name="Kitamoto D."/>
        </authorList>
    </citation>
    <scope>NUCLEOTIDE SEQUENCE [LARGE SCALE GENOMIC DNA]</scope>
    <source>
        <strain evidence="9">T-34</strain>
    </source>
</reference>
<dbReference type="STRING" id="1151754.M9MFX1"/>
<dbReference type="FunFam" id="1.25.10.10:FF:000955">
    <property type="entry name" value="Related to negative regulator of mitosis"/>
    <property type="match status" value="1"/>
</dbReference>
<dbReference type="PANTHER" id="PTHR12827:SF3">
    <property type="entry name" value="ANAPHASE-PROMOTING COMPLEX SUBUNIT 1"/>
    <property type="match status" value="1"/>
</dbReference>
<accession>M9MFX1</accession>
<keyword evidence="3" id="KW-0498">Mitosis</keyword>
<dbReference type="EMBL" id="DF196778">
    <property type="protein sequence ID" value="GAC74707.1"/>
    <property type="molecule type" value="Genomic_DNA"/>
</dbReference>
<feature type="region of interest" description="Disordered" evidence="5">
    <location>
        <begin position="46"/>
        <end position="83"/>
    </location>
</feature>
<dbReference type="Pfam" id="PF18122">
    <property type="entry name" value="APC1_C"/>
    <property type="match status" value="1"/>
</dbReference>
<organism evidence="8 9">
    <name type="scientific">Pseudozyma antarctica (strain T-34)</name>
    <name type="common">Yeast</name>
    <name type="synonym">Candida antarctica</name>
    <dbReference type="NCBI Taxonomy" id="1151754"/>
    <lineage>
        <taxon>Eukaryota</taxon>
        <taxon>Fungi</taxon>
        <taxon>Dikarya</taxon>
        <taxon>Basidiomycota</taxon>
        <taxon>Ustilaginomycotina</taxon>
        <taxon>Ustilaginomycetes</taxon>
        <taxon>Ustilaginales</taxon>
        <taxon>Ustilaginaceae</taxon>
        <taxon>Moesziomyces</taxon>
    </lineage>
</organism>
<evidence type="ECO:0000256" key="5">
    <source>
        <dbReference type="SAM" id="MobiDB-lite"/>
    </source>
</evidence>
<evidence type="ECO:0000259" key="7">
    <source>
        <dbReference type="Pfam" id="PF18122"/>
    </source>
</evidence>
<evidence type="ECO:0000259" key="6">
    <source>
        <dbReference type="Pfam" id="PF12859"/>
    </source>
</evidence>
<dbReference type="PANTHER" id="PTHR12827">
    <property type="entry name" value="MEIOTIC CHECKPOINT REGULATOR TSG24 FAMILY MEMBER"/>
    <property type="match status" value="1"/>
</dbReference>
<evidence type="ECO:0000256" key="3">
    <source>
        <dbReference type="ARBA" id="ARBA00022776"/>
    </source>
</evidence>
<dbReference type="GO" id="GO:0005680">
    <property type="term" value="C:anaphase-promoting complex"/>
    <property type="evidence" value="ECO:0007669"/>
    <property type="project" value="InterPro"/>
</dbReference>
<gene>
    <name evidence="8" type="ORF">PANT_12c00102</name>
</gene>
<feature type="compositionally biased region" description="Polar residues" evidence="5">
    <location>
        <begin position="1"/>
        <end position="17"/>
    </location>
</feature>
<feature type="domain" description="Anaphase-promoting complex subunit 1 N-terminal" evidence="6">
    <location>
        <begin position="77"/>
        <end position="277"/>
    </location>
</feature>
<evidence type="ECO:0000256" key="4">
    <source>
        <dbReference type="ARBA" id="ARBA00023306"/>
    </source>
</evidence>
<dbReference type="OrthoDB" id="26401at2759"/>
<dbReference type="GO" id="GO:0007091">
    <property type="term" value="P:metaphase/anaphase transition of mitotic cell cycle"/>
    <property type="evidence" value="ECO:0007669"/>
    <property type="project" value="TreeGrafter"/>
</dbReference>
<feature type="region of interest" description="Disordered" evidence="5">
    <location>
        <begin position="360"/>
        <end position="470"/>
    </location>
</feature>
<dbReference type="GO" id="GO:0060090">
    <property type="term" value="F:molecular adaptor activity"/>
    <property type="evidence" value="ECO:0007669"/>
    <property type="project" value="TreeGrafter"/>
</dbReference>
<keyword evidence="2" id="KW-0132">Cell division</keyword>
<sequence length="2102" mass="227192">MPMTTMSTAQRISQHVQACSRPASDNWDPALVGETSHLLARLQKIRSRSSPTTEGSFTPSTHHLPPRSSSKRDAGEEGSGGAHDELHWKDNLLTWTRGSTLVRTLTFSSPILQAFWTLFHVSSPDNVKAAPGKLNADRHTSPPVKALCVFFEQALHIHFPGLGEQLDMILPFRFSKAFPAPLGFLIQRQIESEDERIASLLHRPSLSAQPEITSSVGYPFPDISSSSESSYSFSQMLDDSDHASASQLRTDAARLLPMVFYLSRCHDDLVPVDRFPQLSFGLTPPDDPHPVSHGPASPFGELDENIVFVSSLDDARFPPFILTTAQHNSVIRIYAFAARHTAFDATATLLSAPRLPSSLAPAPTLSNGSPNAASAQMHAPSDQDGMQQPLFKPSRTVSDTPATKSLGRGFPSTLRRSARIDLERRTSGLTSATGMGRDPSGRSRRISAMQPGVADRRSNGRKDDATTQTRDRTLGNISHTADGLRLQSQTYQHEAMLEELGNAGTSMRIPGTQASAARIRRSSQTAARTPYNGPRTSNRTSSAAIKARPSMNLSRLDSSLDTGRMTSTFATGVAEHAMRADAADADAALNDDDDVDLARIADIDSFARGFASVCLLDEIKVSGLASHQHPAEIHVHTAGFDRLDSDAAYVFVSVPATNQTFCRRLGFQQLGPPDRARNLPFCKAPTKLQASSAIPCSALLPIQSISSESIQVLTISRTGIVELHFGPPSPARSPLDLTSFGPLAKAMVQIPGPVASLSSATTTPRARTLLLTSSGNQQQMCACLDLRPRCVITARILATFFRTLPEHLAAKLAGKWILSRFLSVTEPTQRPSLAAAEEDWSAMLSCFRASSQTDAINSTAHRIFADDPLLSSLAPMPAKVDQAPSAPSNGAASLGLEPPEIQQAMLVLYLLAEETRLDSSRHSDGSIRIAGLAATLAAELGASAWIEALCRRFALQDVVTVYGSRPPVGEATKSVPPTDPYIIVLDMLSGKSTRTSSLSEWISTSSKINATDGETAETFPLLHALFATYTAFSQGRRTAADVSADVVEAMLAHQLDLERLRRLPFGLALPLYQAIRCCQLHPPSGKSPEFYETIQRADIVLNAVPQQSALGDTSVRRIPAQLIRTLPEGAPLDAICAQLFSRDFRLRDVVALLSTESVNSVYVTENENQTEASINEQHSAAVAAVGERTKALSPGRAMLFMTSRPFLPTHRWRIPSICLAVKVRPRGMTIEPDAKMDMSGLDWPEFHNGVASVLELNVTADVKVDSKWIFAHLGEQVTARHAGFLYGLGLMKQLPSLTPVHVFRYLKMRNNLLTIGFLLGMAVSTLGTADPTARHLIGMQLTAFLPAGSAPLNLSIITQTAGLLAMGLVFLGSNHRWTAKRMLDQIGAQESPIANIQPQHREAYSMSAGLSLGLVYLGKGRGDGVKSLPDKRIVSRLVQLVRGGTDSAAGLSLTEPSRQEAGSGAVPELNLTSGPAALALGLVYLRSGNRAVADVMAPPQSTAELDELRPDVLFSHVLSRSLILWDGIEPTTAWIQGVLPAWMQERIATGKSLSEAAQLAQINMQAGACFAIGLKFAGSKDSMARDCLWEEVDKLERQTRASTVSFFGRIRKSAVRAALDQVRISLGMVLAGSGDVTVLRHLRRAHGEVDRDTCYGSHMATHMALGLLFLGGGRYTLGTSDLGVAALLISFLPPFPRTSSDNRAHLQAFRHLWYLAIEPRLLIATDMDTNQLVSLPVKMSGVEGVSTQDGAFTPLLLPNARLAGSIQTATTRYWPTSIESKASATNAAPGSAAVAGAPSLSTSQILYVKRKMAHLDYLADPHGSRSLASAPAETSAMDVSTDALELTGTTASELREALRGFAPVGRHEELVRSVSQLSSHDNREEGRQVVSTASLMRSVVMDCLSQDKMFVLPLYTTLMQLRRVEQADTPTWRKHYRDLRLADELYRHHQRRIFGDGQDDGSHESMALVQPGLVASLRRRAQQHAQTLFEQEASLRQAIVEHLSSSQHQDGPSQDADGFWLTLLASEVPEAGEVRALCGSMREFMTSLRNAADSGDEAQATARAEAGARMVADRAFGGAGQAPWTTYMLDELIGHVARSVAA</sequence>
<name>M9MFX1_PSEA3</name>
<dbReference type="InterPro" id="IPR041221">
    <property type="entry name" value="APC1_C"/>
</dbReference>
<feature type="region of interest" description="Disordered" evidence="5">
    <location>
        <begin position="1"/>
        <end position="27"/>
    </location>
</feature>
<dbReference type="InterPro" id="IPR049255">
    <property type="entry name" value="Apc1_N"/>
</dbReference>
<feature type="compositionally biased region" description="Polar residues" evidence="5">
    <location>
        <begin position="48"/>
        <end position="61"/>
    </location>
</feature>
<evidence type="ECO:0000256" key="2">
    <source>
        <dbReference type="ARBA" id="ARBA00022618"/>
    </source>
</evidence>
<dbReference type="GO" id="GO:0070979">
    <property type="term" value="P:protein K11-linked ubiquitination"/>
    <property type="evidence" value="ECO:0007669"/>
    <property type="project" value="TreeGrafter"/>
</dbReference>
<dbReference type="Gene3D" id="1.25.10.10">
    <property type="entry name" value="Leucine-rich Repeat Variant"/>
    <property type="match status" value="2"/>
</dbReference>
<dbReference type="Pfam" id="PF12859">
    <property type="entry name" value="ANAPC1"/>
    <property type="match status" value="1"/>
</dbReference>
<dbReference type="Proteomes" id="UP000011976">
    <property type="component" value="Unassembled WGS sequence"/>
</dbReference>
<evidence type="ECO:0000256" key="1">
    <source>
        <dbReference type="ARBA" id="ARBA00010547"/>
    </source>
</evidence>
<keyword evidence="4" id="KW-0131">Cell cycle</keyword>
<evidence type="ECO:0000313" key="9">
    <source>
        <dbReference type="Proteomes" id="UP000011976"/>
    </source>
</evidence>
<dbReference type="GO" id="GO:0051301">
    <property type="term" value="P:cell division"/>
    <property type="evidence" value="ECO:0007669"/>
    <property type="project" value="UniProtKB-KW"/>
</dbReference>
<feature type="domain" description="Anaphase-promoting complex subunit 1 C-terminal" evidence="7">
    <location>
        <begin position="1884"/>
        <end position="2003"/>
    </location>
</feature>
<dbReference type="InterPro" id="IPR011989">
    <property type="entry name" value="ARM-like"/>
</dbReference>
<dbReference type="InterPro" id="IPR024990">
    <property type="entry name" value="Apc1"/>
</dbReference>
<evidence type="ECO:0000313" key="8">
    <source>
        <dbReference type="EMBL" id="GAC74707.1"/>
    </source>
</evidence>
<feature type="compositionally biased region" description="Basic and acidic residues" evidence="5">
    <location>
        <begin position="454"/>
        <end position="470"/>
    </location>
</feature>
<protein>
    <submittedName>
        <fullName evidence="8">Anaphase-promoting complex (APC), subunit 1</fullName>
    </submittedName>
</protein>
<comment type="similarity">
    <text evidence="1">Belongs to the APC1 family.</text>
</comment>
<feature type="region of interest" description="Disordered" evidence="5">
    <location>
        <begin position="521"/>
        <end position="541"/>
    </location>
</feature>
<dbReference type="GO" id="GO:0031145">
    <property type="term" value="P:anaphase-promoting complex-dependent catabolic process"/>
    <property type="evidence" value="ECO:0007669"/>
    <property type="project" value="TreeGrafter"/>
</dbReference>
<proteinExistence type="inferred from homology"/>